<evidence type="ECO:0000259" key="4">
    <source>
        <dbReference type="PROSITE" id="PS50042"/>
    </source>
</evidence>
<dbReference type="PANTHER" id="PTHR24567:SF74">
    <property type="entry name" value="HTH-TYPE TRANSCRIPTIONAL REGULATOR ARCR"/>
    <property type="match status" value="1"/>
</dbReference>
<dbReference type="InterPro" id="IPR000595">
    <property type="entry name" value="cNMP-bd_dom"/>
</dbReference>
<dbReference type="Pfam" id="PF00027">
    <property type="entry name" value="cNMP_binding"/>
    <property type="match status" value="1"/>
</dbReference>
<dbReference type="InterPro" id="IPR018490">
    <property type="entry name" value="cNMP-bd_dom_sf"/>
</dbReference>
<accession>H1HQF1</accession>
<dbReference type="InterPro" id="IPR050397">
    <property type="entry name" value="Env_Response_Regulators"/>
</dbReference>
<gene>
    <name evidence="6" type="ORF">HMPREF9944_02231</name>
</gene>
<keyword evidence="7" id="KW-1185">Reference proteome</keyword>
<feature type="domain" description="Cyclic nucleotide-binding" evidence="4">
    <location>
        <begin position="16"/>
        <end position="136"/>
    </location>
</feature>
<evidence type="ECO:0000313" key="6">
    <source>
        <dbReference type="EMBL" id="EHO66867.1"/>
    </source>
</evidence>
<dbReference type="GO" id="GO:0003677">
    <property type="term" value="F:DNA binding"/>
    <property type="evidence" value="ECO:0007669"/>
    <property type="project" value="UniProtKB-KW"/>
</dbReference>
<dbReference type="SUPFAM" id="SSF46785">
    <property type="entry name" value="Winged helix' DNA-binding domain"/>
    <property type="match status" value="1"/>
</dbReference>
<evidence type="ECO:0000256" key="1">
    <source>
        <dbReference type="ARBA" id="ARBA00023015"/>
    </source>
</evidence>
<proteinExistence type="predicted"/>
<evidence type="ECO:0000256" key="2">
    <source>
        <dbReference type="ARBA" id="ARBA00023125"/>
    </source>
</evidence>
<keyword evidence="1" id="KW-0805">Transcription regulation</keyword>
<name>H1HQF1_9BACT</name>
<evidence type="ECO:0000256" key="3">
    <source>
        <dbReference type="ARBA" id="ARBA00023163"/>
    </source>
</evidence>
<dbReference type="Proteomes" id="UP000003167">
    <property type="component" value="Unassembled WGS sequence"/>
</dbReference>
<dbReference type="HOGENOM" id="CLU_075053_0_3_10"/>
<dbReference type="GO" id="GO:0005829">
    <property type="term" value="C:cytosol"/>
    <property type="evidence" value="ECO:0007669"/>
    <property type="project" value="TreeGrafter"/>
</dbReference>
<dbReference type="PANTHER" id="PTHR24567">
    <property type="entry name" value="CRP FAMILY TRANSCRIPTIONAL REGULATORY PROTEIN"/>
    <property type="match status" value="1"/>
</dbReference>
<dbReference type="EMBL" id="AGEK01000042">
    <property type="protein sequence ID" value="EHO66867.1"/>
    <property type="molecule type" value="Genomic_DNA"/>
</dbReference>
<sequence length="231" mass="26494">MQNNNKSEIIYSLSQLWGPLSEEHQNTLLDNIQITSFKKNQLIYKDFDGPTRMMLLYQGKVKVFKMGIGGRSQIIRAIKPMEFFGFRAYFAAEDYKTAAMALEESTIVFFDMDVIVQLMKENFNISFFYLKHLSKELGHSDDRTVNLTQKHIRGRLAEALLLLKNNYGTEEDGYTLSIYLSREDLASLSNMTTSNAIRTLSSFAYEKIIAIDGRKIKIVNGEELKKISQLG</sequence>
<dbReference type="PATRIC" id="fig|999422.3.peg.2511"/>
<dbReference type="CDD" id="cd00038">
    <property type="entry name" value="CAP_ED"/>
    <property type="match status" value="1"/>
</dbReference>
<dbReference type="InterPro" id="IPR036388">
    <property type="entry name" value="WH-like_DNA-bd_sf"/>
</dbReference>
<dbReference type="AlphaFoldDB" id="H1HQF1"/>
<organism evidence="6 7">
    <name type="scientific">Segatella maculosa OT 289</name>
    <dbReference type="NCBI Taxonomy" id="999422"/>
    <lineage>
        <taxon>Bacteria</taxon>
        <taxon>Pseudomonadati</taxon>
        <taxon>Bacteroidota</taxon>
        <taxon>Bacteroidia</taxon>
        <taxon>Bacteroidales</taxon>
        <taxon>Prevotellaceae</taxon>
        <taxon>Segatella</taxon>
    </lineage>
</organism>
<comment type="caution">
    <text evidence="6">The sequence shown here is derived from an EMBL/GenBank/DDBJ whole genome shotgun (WGS) entry which is preliminary data.</text>
</comment>
<keyword evidence="2" id="KW-0238">DNA-binding</keyword>
<reference evidence="6 7" key="1">
    <citation type="submission" date="2011-12" db="EMBL/GenBank/DDBJ databases">
        <title>The Genome Sequence of Prevotella maculosa OT 289.</title>
        <authorList>
            <consortium name="The Broad Institute Genome Sequencing Platform"/>
            <person name="Earl A."/>
            <person name="Ward D."/>
            <person name="Feldgarden M."/>
            <person name="Gevers D."/>
            <person name="Izard J."/>
            <person name="Blanton J.M."/>
            <person name="Mathney J."/>
            <person name="Tanner A.C."/>
            <person name="Dewhirst F.E."/>
            <person name="Young S.K."/>
            <person name="Zeng Q."/>
            <person name="Gargeya S."/>
            <person name="Fitzgerald M."/>
            <person name="Haas B."/>
            <person name="Abouelleil A."/>
            <person name="Alvarado L."/>
            <person name="Arachchi H.M."/>
            <person name="Berlin A."/>
            <person name="Chapman S.B."/>
            <person name="Gearin G."/>
            <person name="Goldberg J."/>
            <person name="Griggs A."/>
            <person name="Gujja S."/>
            <person name="Hansen M."/>
            <person name="Heiman D."/>
            <person name="Howarth C."/>
            <person name="Larimer J."/>
            <person name="Lui A."/>
            <person name="MacDonald P.J.P."/>
            <person name="McCowen C."/>
            <person name="Montmayeur A."/>
            <person name="Murphy C."/>
            <person name="Neiman D."/>
            <person name="Pearson M."/>
            <person name="Priest M."/>
            <person name="Roberts A."/>
            <person name="Saif S."/>
            <person name="Shea T."/>
            <person name="Sisk P."/>
            <person name="Stolte C."/>
            <person name="Sykes S."/>
            <person name="Wortman J."/>
            <person name="Nusbaum C."/>
            <person name="Birren B."/>
        </authorList>
    </citation>
    <scope>NUCLEOTIDE SEQUENCE [LARGE SCALE GENOMIC DNA]</scope>
    <source>
        <strain evidence="6 7">OT 289</strain>
    </source>
</reference>
<dbReference type="STRING" id="999422.HMPREF9944_02231"/>
<evidence type="ECO:0000313" key="7">
    <source>
        <dbReference type="Proteomes" id="UP000003167"/>
    </source>
</evidence>
<dbReference type="SUPFAM" id="SSF51206">
    <property type="entry name" value="cAMP-binding domain-like"/>
    <property type="match status" value="1"/>
</dbReference>
<feature type="domain" description="HTH crp-type" evidence="5">
    <location>
        <begin position="150"/>
        <end position="222"/>
    </location>
</feature>
<evidence type="ECO:0000259" key="5">
    <source>
        <dbReference type="PROSITE" id="PS51063"/>
    </source>
</evidence>
<dbReference type="Gene3D" id="1.10.10.10">
    <property type="entry name" value="Winged helix-like DNA-binding domain superfamily/Winged helix DNA-binding domain"/>
    <property type="match status" value="1"/>
</dbReference>
<dbReference type="PROSITE" id="PS51063">
    <property type="entry name" value="HTH_CRP_2"/>
    <property type="match status" value="1"/>
</dbReference>
<evidence type="ECO:0008006" key="8">
    <source>
        <dbReference type="Google" id="ProtNLM"/>
    </source>
</evidence>
<dbReference type="PROSITE" id="PS50042">
    <property type="entry name" value="CNMP_BINDING_3"/>
    <property type="match status" value="1"/>
</dbReference>
<dbReference type="GO" id="GO:0003700">
    <property type="term" value="F:DNA-binding transcription factor activity"/>
    <property type="evidence" value="ECO:0007669"/>
    <property type="project" value="TreeGrafter"/>
</dbReference>
<protein>
    <recommendedName>
        <fullName evidence="8">Cyclic nucleotide-binding domain-containing protein</fullName>
    </recommendedName>
</protein>
<dbReference type="Gene3D" id="2.60.120.10">
    <property type="entry name" value="Jelly Rolls"/>
    <property type="match status" value="1"/>
</dbReference>
<dbReference type="Pfam" id="PF13545">
    <property type="entry name" value="HTH_Crp_2"/>
    <property type="match status" value="1"/>
</dbReference>
<dbReference type="InterPro" id="IPR014710">
    <property type="entry name" value="RmlC-like_jellyroll"/>
</dbReference>
<keyword evidence="3" id="KW-0804">Transcription</keyword>
<dbReference type="InterPro" id="IPR012318">
    <property type="entry name" value="HTH_CRP"/>
</dbReference>
<dbReference type="SMART" id="SM00419">
    <property type="entry name" value="HTH_CRP"/>
    <property type="match status" value="1"/>
</dbReference>
<dbReference type="InterPro" id="IPR036390">
    <property type="entry name" value="WH_DNA-bd_sf"/>
</dbReference>
<dbReference type="SMART" id="SM00100">
    <property type="entry name" value="cNMP"/>
    <property type="match status" value="1"/>
</dbReference>